<comment type="cofactor">
    <cofactor evidence="3">
        <name>Zn(2+)</name>
        <dbReference type="ChEBI" id="CHEBI:29105"/>
    </cofactor>
    <text evidence="3">Binds 2 Zn(2+) ions per subunit.</text>
</comment>
<organism evidence="4 5">
    <name type="scientific">Acinetobacter pittii</name>
    <name type="common">Acinetobacter genomosp. 3</name>
    <dbReference type="NCBI Taxonomy" id="48296"/>
    <lineage>
        <taxon>Bacteria</taxon>
        <taxon>Pseudomonadati</taxon>
        <taxon>Pseudomonadota</taxon>
        <taxon>Gammaproteobacteria</taxon>
        <taxon>Moraxellales</taxon>
        <taxon>Moraxellaceae</taxon>
        <taxon>Acinetobacter</taxon>
        <taxon>Acinetobacter calcoaceticus/baumannii complex</taxon>
    </lineage>
</organism>
<dbReference type="InterPro" id="IPR002933">
    <property type="entry name" value="Peptidase_M20"/>
</dbReference>
<dbReference type="NCBIfam" id="TIGR01879">
    <property type="entry name" value="hydantase"/>
    <property type="match status" value="1"/>
</dbReference>
<dbReference type="CDD" id="cd03884">
    <property type="entry name" value="M20_bAS"/>
    <property type="match status" value="1"/>
</dbReference>
<keyword evidence="3" id="KW-0862">Zinc</keyword>
<gene>
    <name evidence="4" type="ORF">G8E09_16700</name>
</gene>
<dbReference type="SUPFAM" id="SSF55031">
    <property type="entry name" value="Bacterial exopeptidase dimerisation domain"/>
    <property type="match status" value="1"/>
</dbReference>
<evidence type="ECO:0000256" key="3">
    <source>
        <dbReference type="PIRSR" id="PIRSR001235-1"/>
    </source>
</evidence>
<dbReference type="EMBL" id="CP049806">
    <property type="protein sequence ID" value="QIT19208.1"/>
    <property type="molecule type" value="Genomic_DNA"/>
</dbReference>
<evidence type="ECO:0000313" key="4">
    <source>
        <dbReference type="EMBL" id="QIT19208.1"/>
    </source>
</evidence>
<dbReference type="AlphaFoldDB" id="A0A1C2NYZ3"/>
<feature type="binding site" evidence="3">
    <location>
        <position position="80"/>
    </location>
    <ligand>
        <name>Zn(2+)</name>
        <dbReference type="ChEBI" id="CHEBI:29105"/>
        <label>1</label>
    </ligand>
</feature>
<dbReference type="RefSeq" id="WP_032003229.1">
    <property type="nucleotide sequence ID" value="NZ_CAJHHN010000003.1"/>
</dbReference>
<protein>
    <submittedName>
        <fullName evidence="4">Zn-dependent hydrolase</fullName>
    </submittedName>
</protein>
<accession>A0A1C2NYZ3</accession>
<reference evidence="4 5" key="1">
    <citation type="submission" date="2020-03" db="EMBL/GenBank/DDBJ databases">
        <authorList>
            <person name="Zhang L."/>
            <person name="Han X."/>
            <person name="Chen Y."/>
            <person name="Yu Y."/>
        </authorList>
    </citation>
    <scope>NUCLEOTIDE SEQUENCE [LARGE SCALE GENOMIC DNA]</scope>
    <source>
        <strain evidence="4 5">A1254</strain>
    </source>
</reference>
<feature type="binding site" evidence="3">
    <location>
        <position position="91"/>
    </location>
    <ligand>
        <name>Zn(2+)</name>
        <dbReference type="ChEBI" id="CHEBI:29105"/>
        <label>2</label>
    </ligand>
</feature>
<evidence type="ECO:0000313" key="5">
    <source>
        <dbReference type="Proteomes" id="UP000501692"/>
    </source>
</evidence>
<dbReference type="PANTHER" id="PTHR32494:SF5">
    <property type="entry name" value="ALLANTOATE AMIDOHYDROLASE"/>
    <property type="match status" value="1"/>
</dbReference>
<dbReference type="InterPro" id="IPR036264">
    <property type="entry name" value="Bact_exopeptidase_dim_dom"/>
</dbReference>
<dbReference type="Gene3D" id="3.30.70.360">
    <property type="match status" value="1"/>
</dbReference>
<feature type="binding site" evidence="3">
    <location>
        <position position="186"/>
    </location>
    <ligand>
        <name>Zn(2+)</name>
        <dbReference type="ChEBI" id="CHEBI:29105"/>
        <label>1</label>
    </ligand>
</feature>
<feature type="binding site" evidence="3">
    <location>
        <position position="378"/>
    </location>
    <ligand>
        <name>Zn(2+)</name>
        <dbReference type="ChEBI" id="CHEBI:29105"/>
        <label>2</label>
    </ligand>
</feature>
<feature type="binding site" evidence="3">
    <location>
        <position position="91"/>
    </location>
    <ligand>
        <name>Zn(2+)</name>
        <dbReference type="ChEBI" id="CHEBI:29105"/>
        <label>1</label>
    </ligand>
</feature>
<dbReference type="GO" id="GO:0046872">
    <property type="term" value="F:metal ion binding"/>
    <property type="evidence" value="ECO:0007669"/>
    <property type="project" value="UniProtKB-KW"/>
</dbReference>
<evidence type="ECO:0000256" key="1">
    <source>
        <dbReference type="ARBA" id="ARBA00006153"/>
    </source>
</evidence>
<dbReference type="Gene3D" id="3.40.630.10">
    <property type="entry name" value="Zn peptidases"/>
    <property type="match status" value="1"/>
</dbReference>
<dbReference type="NCBIfam" id="NF006769">
    <property type="entry name" value="PRK09290.1-3"/>
    <property type="match status" value="1"/>
</dbReference>
<dbReference type="Proteomes" id="UP000501692">
    <property type="component" value="Chromosome"/>
</dbReference>
<dbReference type="PIRSF" id="PIRSF001235">
    <property type="entry name" value="Amidase_carbamoylase"/>
    <property type="match status" value="1"/>
</dbReference>
<sequence>MKVNGKRLWNSLMEMAKVGATENGGNTRLALTDQDVAGRNLLIEWANELNLVVKYDAIGNMFVQKSGIDQSLQPIVMGSHLDTQPKGGRFDGIYGVLAGFEVLRWLCETETQTYHPIEVAVWMNEEGARFTPAMMGSAVFTGKFSLEETLQSKDKQGICVGDELIRTKQQGDLDLQRAFAAYYELHIEQGPILESNVKQIGVVTGGQAIIWLDIETKGKAAHAGTTPMLLRQDAMIGTAEMIRDLEKMVLHKFPEGLITFGEVFIPNSSRNTIPASIQWSIDLRHPIDAEMKKMKEEVLHILGVLAVDRKLQVDIKLHWHSPAIQFDKKCIQTVLESVQSLDFSYQEIVSGAGHDAINLATHCPTTMIFIPCEEGLSHNEAENITPLQAEQGATVLLNSILKFDQGLRLAQVS</sequence>
<keyword evidence="2 4" id="KW-0378">Hydrolase</keyword>
<name>A0A1C2NYZ3_ACIPI</name>
<keyword evidence="3" id="KW-0479">Metal-binding</keyword>
<dbReference type="InterPro" id="IPR010158">
    <property type="entry name" value="Amidase_Cbmase"/>
</dbReference>
<proteinExistence type="inferred from homology"/>
<evidence type="ECO:0000256" key="2">
    <source>
        <dbReference type="ARBA" id="ARBA00022801"/>
    </source>
</evidence>
<dbReference type="GO" id="GO:0016813">
    <property type="term" value="F:hydrolase activity, acting on carbon-nitrogen (but not peptide) bonds, in linear amidines"/>
    <property type="evidence" value="ECO:0007669"/>
    <property type="project" value="InterPro"/>
</dbReference>
<dbReference type="Pfam" id="PF01546">
    <property type="entry name" value="Peptidase_M20"/>
    <property type="match status" value="1"/>
</dbReference>
<comment type="similarity">
    <text evidence="1">Belongs to the peptidase M20 family.</text>
</comment>
<dbReference type="PANTHER" id="PTHR32494">
    <property type="entry name" value="ALLANTOATE DEIMINASE-RELATED"/>
    <property type="match status" value="1"/>
</dbReference>
<feature type="binding site" evidence="3">
    <location>
        <position position="126"/>
    </location>
    <ligand>
        <name>Zn(2+)</name>
        <dbReference type="ChEBI" id="CHEBI:29105"/>
        <label>2</label>
    </ligand>
</feature>
<dbReference type="SUPFAM" id="SSF53187">
    <property type="entry name" value="Zn-dependent exopeptidases"/>
    <property type="match status" value="1"/>
</dbReference>